<reference evidence="8" key="2">
    <citation type="submission" date="2021-12" db="EMBL/GenBank/DDBJ databases">
        <title>Resequencing data analysis of finger millet.</title>
        <authorList>
            <person name="Hatakeyama M."/>
            <person name="Aluri S."/>
            <person name="Balachadran M.T."/>
            <person name="Sivarajan S.R."/>
            <person name="Poveda L."/>
            <person name="Shimizu-Inatsugi R."/>
            <person name="Schlapbach R."/>
            <person name="Sreeman S.M."/>
            <person name="Shimizu K.K."/>
        </authorList>
    </citation>
    <scope>NUCLEOTIDE SEQUENCE</scope>
</reference>
<dbReference type="PANTHER" id="PTHR14493">
    <property type="entry name" value="UNKEMPT FAMILY MEMBER"/>
    <property type="match status" value="1"/>
</dbReference>
<organism evidence="8 9">
    <name type="scientific">Eleusine coracana subsp. coracana</name>
    <dbReference type="NCBI Taxonomy" id="191504"/>
    <lineage>
        <taxon>Eukaryota</taxon>
        <taxon>Viridiplantae</taxon>
        <taxon>Streptophyta</taxon>
        <taxon>Embryophyta</taxon>
        <taxon>Tracheophyta</taxon>
        <taxon>Spermatophyta</taxon>
        <taxon>Magnoliopsida</taxon>
        <taxon>Liliopsida</taxon>
        <taxon>Poales</taxon>
        <taxon>Poaceae</taxon>
        <taxon>PACMAD clade</taxon>
        <taxon>Chloridoideae</taxon>
        <taxon>Cynodonteae</taxon>
        <taxon>Eleusininae</taxon>
        <taxon>Eleusine</taxon>
    </lineage>
</organism>
<dbReference type="GO" id="GO:0003677">
    <property type="term" value="F:DNA binding"/>
    <property type="evidence" value="ECO:0007669"/>
    <property type="project" value="UniProtKB-KW"/>
</dbReference>
<keyword evidence="5" id="KW-0040">ANK repeat</keyword>
<proteinExistence type="predicted"/>
<keyword evidence="3 6" id="KW-0862">Zinc</keyword>
<feature type="repeat" description="ANK" evidence="5">
    <location>
        <begin position="100"/>
        <end position="135"/>
    </location>
</feature>
<evidence type="ECO:0000256" key="3">
    <source>
        <dbReference type="ARBA" id="ARBA00022833"/>
    </source>
</evidence>
<evidence type="ECO:0000259" key="7">
    <source>
        <dbReference type="PROSITE" id="PS50103"/>
    </source>
</evidence>
<sequence length="281" mass="29675">MANGDDADHPQCGAAGRRDRVAALLELAAADEAAGFKAALEAAGGAELADEVELWRRGQSTPYEPRTPLMVAASCGSAAVVGLLLGLGRAVDVNRRPGVDGATALHCAASGGAPNAAAVVSTLLAAGADPAVPDAAGRVPADVIAAPASRAELESLLGRARRRASLPKKEFPADPTLPDMRSRAYASDEFRMFTFKVQPCARTYAHDWTECPFVHPGENARRRDPRRHAYTAVPCASFRRHDGGGCCPRGDTCDFAHGVFESWLHPSQYRTRMCREGAACV</sequence>
<protein>
    <recommendedName>
        <fullName evidence="7">C3H1-type domain-containing protein</fullName>
    </recommendedName>
</protein>
<keyword evidence="1 6" id="KW-0479">Metal-binding</keyword>
<feature type="zinc finger region" description="C3H1-type" evidence="6">
    <location>
        <begin position="229"/>
        <end position="260"/>
    </location>
</feature>
<comment type="caution">
    <text evidence="8">The sequence shown here is derived from an EMBL/GenBank/DDBJ whole genome shotgun (WGS) entry which is preliminary data.</text>
</comment>
<dbReference type="InterPro" id="IPR000571">
    <property type="entry name" value="Znf_CCCH"/>
</dbReference>
<dbReference type="PANTHER" id="PTHR14493:SF50">
    <property type="entry name" value="RING FINGER PROTEIN UNKEMPT"/>
    <property type="match status" value="1"/>
</dbReference>
<dbReference type="InterPro" id="IPR057444">
    <property type="entry name" value="Znf-CCCH_AtC3H23-like"/>
</dbReference>
<dbReference type="Pfam" id="PF12796">
    <property type="entry name" value="Ank_2"/>
    <property type="match status" value="1"/>
</dbReference>
<evidence type="ECO:0000256" key="6">
    <source>
        <dbReference type="PROSITE-ProRule" id="PRU00723"/>
    </source>
</evidence>
<reference evidence="8" key="1">
    <citation type="journal article" date="2018" name="DNA Res.">
        <title>Multiple hybrid de novo genome assembly of finger millet, an orphan allotetraploid crop.</title>
        <authorList>
            <person name="Hatakeyama M."/>
            <person name="Aluri S."/>
            <person name="Balachadran M.T."/>
            <person name="Sivarajan S.R."/>
            <person name="Patrignani A."/>
            <person name="Gruter S."/>
            <person name="Poveda L."/>
            <person name="Shimizu-Inatsugi R."/>
            <person name="Baeten J."/>
            <person name="Francoijs K.J."/>
            <person name="Nataraja K.N."/>
            <person name="Reddy Y.A.N."/>
            <person name="Phadnis S."/>
            <person name="Ravikumar R.L."/>
            <person name="Schlapbach R."/>
            <person name="Sreeman S.M."/>
            <person name="Shimizu K.K."/>
        </authorList>
    </citation>
    <scope>NUCLEOTIDE SEQUENCE</scope>
</reference>
<evidence type="ECO:0000256" key="4">
    <source>
        <dbReference type="ARBA" id="ARBA00023125"/>
    </source>
</evidence>
<feature type="repeat" description="ANK" evidence="5">
    <location>
        <begin position="64"/>
        <end position="96"/>
    </location>
</feature>
<dbReference type="InterPro" id="IPR045234">
    <property type="entry name" value="Unkempt-like"/>
</dbReference>
<evidence type="ECO:0000313" key="9">
    <source>
        <dbReference type="Proteomes" id="UP001054889"/>
    </source>
</evidence>
<dbReference type="Pfam" id="PF25512">
    <property type="entry name" value="zf-CCCH_AtC3H23"/>
    <property type="match status" value="1"/>
</dbReference>
<gene>
    <name evidence="8" type="primary">gb00025</name>
    <name evidence="8" type="ORF">PR202_gb00025</name>
</gene>
<evidence type="ECO:0000313" key="8">
    <source>
        <dbReference type="EMBL" id="GJN13333.1"/>
    </source>
</evidence>
<evidence type="ECO:0000256" key="1">
    <source>
        <dbReference type="ARBA" id="ARBA00022723"/>
    </source>
</evidence>
<dbReference type="InterPro" id="IPR002110">
    <property type="entry name" value="Ankyrin_rpt"/>
</dbReference>
<dbReference type="SUPFAM" id="SSF48403">
    <property type="entry name" value="Ankyrin repeat"/>
    <property type="match status" value="1"/>
</dbReference>
<accession>A0AAV5DQX5</accession>
<dbReference type="PROSITE" id="PS50297">
    <property type="entry name" value="ANK_REP_REGION"/>
    <property type="match status" value="1"/>
</dbReference>
<dbReference type="GO" id="GO:0010468">
    <property type="term" value="P:regulation of gene expression"/>
    <property type="evidence" value="ECO:0007669"/>
    <property type="project" value="UniProtKB-ARBA"/>
</dbReference>
<evidence type="ECO:0000256" key="2">
    <source>
        <dbReference type="ARBA" id="ARBA00022771"/>
    </source>
</evidence>
<dbReference type="InterPro" id="IPR036770">
    <property type="entry name" value="Ankyrin_rpt-contain_sf"/>
</dbReference>
<keyword evidence="9" id="KW-1185">Reference proteome</keyword>
<dbReference type="SMART" id="SM00248">
    <property type="entry name" value="ANK"/>
    <property type="match status" value="2"/>
</dbReference>
<keyword evidence="2 6" id="KW-0863">Zinc-finger</keyword>
<dbReference type="Proteomes" id="UP001054889">
    <property type="component" value="Unassembled WGS sequence"/>
</dbReference>
<dbReference type="PROSITE" id="PS50103">
    <property type="entry name" value="ZF_C3H1"/>
    <property type="match status" value="1"/>
</dbReference>
<dbReference type="GO" id="GO:0008270">
    <property type="term" value="F:zinc ion binding"/>
    <property type="evidence" value="ECO:0007669"/>
    <property type="project" value="UniProtKB-KW"/>
</dbReference>
<feature type="domain" description="C3H1-type" evidence="7">
    <location>
        <begin position="229"/>
        <end position="260"/>
    </location>
</feature>
<evidence type="ECO:0000256" key="5">
    <source>
        <dbReference type="PROSITE-ProRule" id="PRU00023"/>
    </source>
</evidence>
<dbReference type="AlphaFoldDB" id="A0AAV5DQX5"/>
<name>A0AAV5DQX5_ELECO</name>
<keyword evidence="4" id="KW-0238">DNA-binding</keyword>
<dbReference type="EMBL" id="BQKI01000071">
    <property type="protein sequence ID" value="GJN13333.1"/>
    <property type="molecule type" value="Genomic_DNA"/>
</dbReference>
<dbReference type="PROSITE" id="PS50088">
    <property type="entry name" value="ANK_REPEAT"/>
    <property type="match status" value="2"/>
</dbReference>
<dbReference type="Gene3D" id="1.25.40.20">
    <property type="entry name" value="Ankyrin repeat-containing domain"/>
    <property type="match status" value="1"/>
</dbReference>